<sequence>MLQENEIFLCCSVQRNSLAPGSPVGSTICSSGAQWLIISRQRSVIVAGDANHDCKSHINHHLNLFELKGLKFSRIQDLNDFLVSCNLGFATVISMEDESDNDGEGLRKKDAVEALGALIPRRMTQHFRHQDPTKARQRSYIGRSLGRLIQRTSSTKHKTAGSGTISSRRRPLSVGCSEELFSDHAAVEMVSPSNNTGDETESAVFGQSSSSTPSFADEKEVFDMLRQTSLEWELVSKQELSQRNAGGETESEADRSETTNSTQFPHLSPPNSLAQSRILSSQAQIQDLFEAIPMRVQSFDWFLTFSTEEHGFSLKTLYRRCDNFKCSDLLTSFDTDAAQTAGDFEERTAVSKMRSLSFNQENQPCVLLIRDTTDCVSASPALWIDGDLHRGRSQACETFDSPQLIPGGDFCIHTVELWSLS</sequence>
<name>A0A3P6GIE7_MESCO</name>
<feature type="region of interest" description="Disordered" evidence="5">
    <location>
        <begin position="190"/>
        <end position="216"/>
    </location>
</feature>
<feature type="region of interest" description="Disordered" evidence="5">
    <location>
        <begin position="151"/>
        <end position="171"/>
    </location>
</feature>
<keyword evidence="3" id="KW-0496">Mitochondrion</keyword>
<dbReference type="InterPro" id="IPR006571">
    <property type="entry name" value="TLDc_dom"/>
</dbReference>
<feature type="compositionally biased region" description="Polar residues" evidence="5">
    <location>
        <begin position="205"/>
        <end position="214"/>
    </location>
</feature>
<dbReference type="EMBL" id="UXSR01005185">
    <property type="protein sequence ID" value="VDD79221.1"/>
    <property type="molecule type" value="Genomic_DNA"/>
</dbReference>
<dbReference type="PANTHER" id="PTHR23354:SF62">
    <property type="entry name" value="MUSTARD, ISOFORM V"/>
    <property type="match status" value="1"/>
</dbReference>
<dbReference type="PANTHER" id="PTHR23354">
    <property type="entry name" value="NUCLEOLAR PROTEIN 7/ESTROGEN RECEPTOR COACTIVATOR-RELATED"/>
    <property type="match status" value="1"/>
</dbReference>
<comment type="similarity">
    <text evidence="2">Belongs to the OXR1 family.</text>
</comment>
<protein>
    <recommendedName>
        <fullName evidence="4">Oxidation resistance protein 1</fullName>
    </recommendedName>
</protein>
<gene>
    <name evidence="7" type="ORF">MCOS_LOCUS5224</name>
</gene>
<dbReference type="Proteomes" id="UP000267029">
    <property type="component" value="Unassembled WGS sequence"/>
</dbReference>
<evidence type="ECO:0000256" key="4">
    <source>
        <dbReference type="ARBA" id="ARBA00040604"/>
    </source>
</evidence>
<feature type="region of interest" description="Disordered" evidence="5">
    <location>
        <begin position="237"/>
        <end position="275"/>
    </location>
</feature>
<reference evidence="7 8" key="1">
    <citation type="submission" date="2018-10" db="EMBL/GenBank/DDBJ databases">
        <authorList>
            <consortium name="Pathogen Informatics"/>
        </authorList>
    </citation>
    <scope>NUCLEOTIDE SEQUENCE [LARGE SCALE GENOMIC DNA]</scope>
</reference>
<evidence type="ECO:0000313" key="7">
    <source>
        <dbReference type="EMBL" id="VDD79221.1"/>
    </source>
</evidence>
<dbReference type="SMART" id="SM00584">
    <property type="entry name" value="TLDc"/>
    <property type="match status" value="1"/>
</dbReference>
<organism evidence="7 8">
    <name type="scientific">Mesocestoides corti</name>
    <name type="common">Flatworm</name>
    <dbReference type="NCBI Taxonomy" id="53468"/>
    <lineage>
        <taxon>Eukaryota</taxon>
        <taxon>Metazoa</taxon>
        <taxon>Spiralia</taxon>
        <taxon>Lophotrochozoa</taxon>
        <taxon>Platyhelminthes</taxon>
        <taxon>Cestoda</taxon>
        <taxon>Eucestoda</taxon>
        <taxon>Cyclophyllidea</taxon>
        <taxon>Mesocestoididae</taxon>
        <taxon>Mesocestoides</taxon>
    </lineage>
</organism>
<dbReference type="PROSITE" id="PS51886">
    <property type="entry name" value="TLDC"/>
    <property type="match status" value="1"/>
</dbReference>
<keyword evidence="8" id="KW-1185">Reference proteome</keyword>
<dbReference type="GO" id="GO:0006979">
    <property type="term" value="P:response to oxidative stress"/>
    <property type="evidence" value="ECO:0007669"/>
    <property type="project" value="TreeGrafter"/>
</dbReference>
<dbReference type="GO" id="GO:0005739">
    <property type="term" value="C:mitochondrion"/>
    <property type="evidence" value="ECO:0007669"/>
    <property type="project" value="UniProtKB-SubCell"/>
</dbReference>
<dbReference type="Pfam" id="PF07534">
    <property type="entry name" value="TLD"/>
    <property type="match status" value="2"/>
</dbReference>
<evidence type="ECO:0000313" key="8">
    <source>
        <dbReference type="Proteomes" id="UP000267029"/>
    </source>
</evidence>
<comment type="subcellular location">
    <subcellularLocation>
        <location evidence="1">Mitochondrion</location>
    </subcellularLocation>
</comment>
<feature type="domain" description="TLDc" evidence="6">
    <location>
        <begin position="277"/>
        <end position="421"/>
    </location>
</feature>
<feature type="compositionally biased region" description="Polar residues" evidence="5">
    <location>
        <begin position="258"/>
        <end position="275"/>
    </location>
</feature>
<evidence type="ECO:0000256" key="2">
    <source>
        <dbReference type="ARBA" id="ARBA00009540"/>
    </source>
</evidence>
<dbReference type="STRING" id="53468.A0A3P6GIE7"/>
<evidence type="ECO:0000256" key="3">
    <source>
        <dbReference type="ARBA" id="ARBA00023128"/>
    </source>
</evidence>
<accession>A0A3P6GIE7</accession>
<dbReference type="AlphaFoldDB" id="A0A3P6GIE7"/>
<dbReference type="GO" id="GO:0005634">
    <property type="term" value="C:nucleus"/>
    <property type="evidence" value="ECO:0007669"/>
    <property type="project" value="TreeGrafter"/>
</dbReference>
<proteinExistence type="inferred from homology"/>
<evidence type="ECO:0000256" key="5">
    <source>
        <dbReference type="SAM" id="MobiDB-lite"/>
    </source>
</evidence>
<dbReference type="OrthoDB" id="26679at2759"/>
<evidence type="ECO:0000259" key="6">
    <source>
        <dbReference type="PROSITE" id="PS51886"/>
    </source>
</evidence>
<evidence type="ECO:0000256" key="1">
    <source>
        <dbReference type="ARBA" id="ARBA00004173"/>
    </source>
</evidence>